<name>A0AAE0CN85_9ROSI</name>
<dbReference type="AlphaFoldDB" id="A0AAE0CN85"/>
<organism evidence="2 3">
    <name type="scientific">Dipteronia dyeriana</name>
    <dbReference type="NCBI Taxonomy" id="168575"/>
    <lineage>
        <taxon>Eukaryota</taxon>
        <taxon>Viridiplantae</taxon>
        <taxon>Streptophyta</taxon>
        <taxon>Embryophyta</taxon>
        <taxon>Tracheophyta</taxon>
        <taxon>Spermatophyta</taxon>
        <taxon>Magnoliopsida</taxon>
        <taxon>eudicotyledons</taxon>
        <taxon>Gunneridae</taxon>
        <taxon>Pentapetalae</taxon>
        <taxon>rosids</taxon>
        <taxon>malvids</taxon>
        <taxon>Sapindales</taxon>
        <taxon>Sapindaceae</taxon>
        <taxon>Hippocastanoideae</taxon>
        <taxon>Acereae</taxon>
        <taxon>Dipteronia</taxon>
    </lineage>
</organism>
<dbReference type="Proteomes" id="UP001280121">
    <property type="component" value="Unassembled WGS sequence"/>
</dbReference>
<sequence>MLAAIALDADSGIFLIAYAVCETECKDSWEWFLKLLHEALNLDDNKRVCFMSDRQKGILAALKSEWPTSNNRYCFRHIFANYNAKFKSLDLGKKVWRAARVGHVAGFNAIMKEIREFSEMAYIWLMKSKPKKWVRHNFDEEIRSDHVTNNMSELF</sequence>
<evidence type="ECO:0000313" key="2">
    <source>
        <dbReference type="EMBL" id="KAK2657294.1"/>
    </source>
</evidence>
<proteinExistence type="predicted"/>
<dbReference type="PANTHER" id="PTHR31973">
    <property type="entry name" value="POLYPROTEIN, PUTATIVE-RELATED"/>
    <property type="match status" value="1"/>
</dbReference>
<evidence type="ECO:0000313" key="3">
    <source>
        <dbReference type="Proteomes" id="UP001280121"/>
    </source>
</evidence>
<dbReference type="PANTHER" id="PTHR31973:SF187">
    <property type="entry name" value="MUTATOR TRANSPOSASE MUDRA PROTEIN"/>
    <property type="match status" value="1"/>
</dbReference>
<feature type="domain" description="MULE transposase" evidence="1">
    <location>
        <begin position="1"/>
        <end position="81"/>
    </location>
</feature>
<dbReference type="EMBL" id="JANJYI010000003">
    <property type="protein sequence ID" value="KAK2657294.1"/>
    <property type="molecule type" value="Genomic_DNA"/>
</dbReference>
<reference evidence="2" key="1">
    <citation type="journal article" date="2023" name="Plant J.">
        <title>Genome sequences and population genomics provide insights into the demographic history, inbreeding, and mutation load of two 'living fossil' tree species of Dipteronia.</title>
        <authorList>
            <person name="Feng Y."/>
            <person name="Comes H.P."/>
            <person name="Chen J."/>
            <person name="Zhu S."/>
            <person name="Lu R."/>
            <person name="Zhang X."/>
            <person name="Li P."/>
            <person name="Qiu J."/>
            <person name="Olsen K.M."/>
            <person name="Qiu Y."/>
        </authorList>
    </citation>
    <scope>NUCLEOTIDE SEQUENCE</scope>
    <source>
        <strain evidence="2">KIB01</strain>
    </source>
</reference>
<dbReference type="Pfam" id="PF10551">
    <property type="entry name" value="MULE"/>
    <property type="match status" value="1"/>
</dbReference>
<accession>A0AAE0CN85</accession>
<evidence type="ECO:0000259" key="1">
    <source>
        <dbReference type="Pfam" id="PF10551"/>
    </source>
</evidence>
<protein>
    <recommendedName>
        <fullName evidence="1">MULE transposase domain-containing protein</fullName>
    </recommendedName>
</protein>
<comment type="caution">
    <text evidence="2">The sequence shown here is derived from an EMBL/GenBank/DDBJ whole genome shotgun (WGS) entry which is preliminary data.</text>
</comment>
<gene>
    <name evidence="2" type="ORF">Ddye_010346</name>
</gene>
<keyword evidence="3" id="KW-1185">Reference proteome</keyword>
<dbReference type="InterPro" id="IPR018289">
    <property type="entry name" value="MULE_transposase_dom"/>
</dbReference>